<dbReference type="GO" id="GO:0031119">
    <property type="term" value="P:tRNA pseudouridine synthesis"/>
    <property type="evidence" value="ECO:0007669"/>
    <property type="project" value="UniProtKB-UniRule"/>
</dbReference>
<dbReference type="CDD" id="cd02570">
    <property type="entry name" value="PseudoU_synth_EcTruA"/>
    <property type="match status" value="1"/>
</dbReference>
<dbReference type="EC" id="5.4.99.12" evidence="4"/>
<dbReference type="HAMAP" id="MF_00171">
    <property type="entry name" value="TruA"/>
    <property type="match status" value="1"/>
</dbReference>
<keyword evidence="3 4" id="KW-0413">Isomerase</keyword>
<dbReference type="Proteomes" id="UP000676917">
    <property type="component" value="Unassembled WGS sequence"/>
</dbReference>
<evidence type="ECO:0000256" key="7">
    <source>
        <dbReference type="RuleBase" id="RU003792"/>
    </source>
</evidence>
<dbReference type="PANTHER" id="PTHR11142:SF0">
    <property type="entry name" value="TRNA PSEUDOURIDINE SYNTHASE-LIKE 1"/>
    <property type="match status" value="1"/>
</dbReference>
<accession>A0A919X9X6</accession>
<comment type="function">
    <text evidence="4">Formation of pseudouridine at positions 38, 39 and 40 in the anticodon stem and loop of transfer RNAs.</text>
</comment>
<gene>
    <name evidence="9" type="primary">truA1</name>
    <name evidence="4" type="synonym">truA</name>
    <name evidence="9" type="ORF">J43TS3_33570</name>
</gene>
<feature type="domain" description="Pseudouridine synthase I TruA alpha/beta" evidence="8">
    <location>
        <begin position="144"/>
        <end position="246"/>
    </location>
</feature>
<organism evidence="9 10">
    <name type="scientific">Ornithinibacillus bavariensis</name>
    <dbReference type="NCBI Taxonomy" id="545502"/>
    <lineage>
        <taxon>Bacteria</taxon>
        <taxon>Bacillati</taxon>
        <taxon>Bacillota</taxon>
        <taxon>Bacilli</taxon>
        <taxon>Bacillales</taxon>
        <taxon>Bacillaceae</taxon>
        <taxon>Ornithinibacillus</taxon>
    </lineage>
</organism>
<name>A0A919X9X6_9BACI</name>
<sequence length="246" mass="28421">MPKIKCILQYDGSNFFGYQVQPEKRTVQGELEKALERIHKGEKIRVHASGRTDTGVHAKGQTIHFETKLYIPGNSWGRALNSLLPEDLHVKASEEVPESFHARYDVLEKEYRYFILNRKEPDIFARNYSYHFPYKINIEAIQEACRYLEGTHDFTTFSSARATVKGDKVRTLFEVSCQKNGDQIEFHFRGSGFLYNMVRILVGTLLEVGQGKIDPINIREMLEKKDRRLAGKTAPAQGLFLWKVVY</sequence>
<dbReference type="RefSeq" id="WP_212922210.1">
    <property type="nucleotide sequence ID" value="NZ_BORP01000009.1"/>
</dbReference>
<dbReference type="Gene3D" id="3.30.70.580">
    <property type="entry name" value="Pseudouridine synthase I, catalytic domain, N-terminal subdomain"/>
    <property type="match status" value="1"/>
</dbReference>
<dbReference type="InterPro" id="IPR020103">
    <property type="entry name" value="PsdUridine_synth_cat_dom_sf"/>
</dbReference>
<dbReference type="FunFam" id="3.30.70.580:FF:000001">
    <property type="entry name" value="tRNA pseudouridine synthase A"/>
    <property type="match status" value="1"/>
</dbReference>
<dbReference type="InterPro" id="IPR020095">
    <property type="entry name" value="PsdUridine_synth_TruA_C"/>
</dbReference>
<evidence type="ECO:0000256" key="1">
    <source>
        <dbReference type="ARBA" id="ARBA00009375"/>
    </source>
</evidence>
<dbReference type="InterPro" id="IPR020094">
    <property type="entry name" value="TruA/RsuA/RluB/E/F_N"/>
</dbReference>
<dbReference type="InterPro" id="IPR001406">
    <property type="entry name" value="PsdUridine_synth_TruA"/>
</dbReference>
<comment type="catalytic activity">
    <reaction evidence="4 7">
        <text>uridine(38/39/40) in tRNA = pseudouridine(38/39/40) in tRNA</text>
        <dbReference type="Rhea" id="RHEA:22376"/>
        <dbReference type="Rhea" id="RHEA-COMP:10085"/>
        <dbReference type="Rhea" id="RHEA-COMP:10087"/>
        <dbReference type="ChEBI" id="CHEBI:65314"/>
        <dbReference type="ChEBI" id="CHEBI:65315"/>
        <dbReference type="EC" id="5.4.99.12"/>
    </reaction>
</comment>
<dbReference type="NCBIfam" id="TIGR00071">
    <property type="entry name" value="hisT_truA"/>
    <property type="match status" value="1"/>
</dbReference>
<evidence type="ECO:0000256" key="2">
    <source>
        <dbReference type="ARBA" id="ARBA00022694"/>
    </source>
</evidence>
<keyword evidence="10" id="KW-1185">Reference proteome</keyword>
<evidence type="ECO:0000259" key="8">
    <source>
        <dbReference type="Pfam" id="PF01416"/>
    </source>
</evidence>
<dbReference type="AlphaFoldDB" id="A0A919X9X6"/>
<dbReference type="InterPro" id="IPR020097">
    <property type="entry name" value="PsdUridine_synth_TruA_a/b_dom"/>
</dbReference>
<dbReference type="EMBL" id="BORP01000009">
    <property type="protein sequence ID" value="GIO28746.1"/>
    <property type="molecule type" value="Genomic_DNA"/>
</dbReference>
<dbReference type="PIRSF" id="PIRSF001430">
    <property type="entry name" value="tRNA_psdUrid_synth"/>
    <property type="match status" value="1"/>
</dbReference>
<dbReference type="Pfam" id="PF01416">
    <property type="entry name" value="PseudoU_synth_1"/>
    <property type="match status" value="2"/>
</dbReference>
<reference evidence="9" key="1">
    <citation type="submission" date="2021-03" db="EMBL/GenBank/DDBJ databases">
        <title>Antimicrobial resistance genes in bacteria isolated from Japanese honey, and their potential for conferring macrolide and lincosamide resistance in the American foulbrood pathogen Paenibacillus larvae.</title>
        <authorList>
            <person name="Okamoto M."/>
            <person name="Kumagai M."/>
            <person name="Kanamori H."/>
            <person name="Takamatsu D."/>
        </authorList>
    </citation>
    <scope>NUCLEOTIDE SEQUENCE</scope>
    <source>
        <strain evidence="9">J43TS3</strain>
    </source>
</reference>
<evidence type="ECO:0000313" key="10">
    <source>
        <dbReference type="Proteomes" id="UP000676917"/>
    </source>
</evidence>
<evidence type="ECO:0000256" key="5">
    <source>
        <dbReference type="PIRSR" id="PIRSR001430-1"/>
    </source>
</evidence>
<evidence type="ECO:0000256" key="3">
    <source>
        <dbReference type="ARBA" id="ARBA00023235"/>
    </source>
</evidence>
<dbReference type="Gene3D" id="3.30.70.660">
    <property type="entry name" value="Pseudouridine synthase I, catalytic domain, C-terminal subdomain"/>
    <property type="match status" value="1"/>
</dbReference>
<comment type="subunit">
    <text evidence="4">Homodimer.</text>
</comment>
<evidence type="ECO:0000256" key="6">
    <source>
        <dbReference type="PIRSR" id="PIRSR001430-2"/>
    </source>
</evidence>
<comment type="similarity">
    <text evidence="1 4 7">Belongs to the tRNA pseudouridine synthase TruA family.</text>
</comment>
<dbReference type="PANTHER" id="PTHR11142">
    <property type="entry name" value="PSEUDOURIDYLATE SYNTHASE"/>
    <property type="match status" value="1"/>
</dbReference>
<evidence type="ECO:0000256" key="4">
    <source>
        <dbReference type="HAMAP-Rule" id="MF_00171"/>
    </source>
</evidence>
<proteinExistence type="inferred from homology"/>
<dbReference type="GO" id="GO:0160147">
    <property type="term" value="F:tRNA pseudouridine(38-40) synthase activity"/>
    <property type="evidence" value="ECO:0007669"/>
    <property type="project" value="UniProtKB-EC"/>
</dbReference>
<dbReference type="GO" id="GO:0003723">
    <property type="term" value="F:RNA binding"/>
    <property type="evidence" value="ECO:0007669"/>
    <property type="project" value="InterPro"/>
</dbReference>
<feature type="domain" description="Pseudouridine synthase I TruA alpha/beta" evidence="8">
    <location>
        <begin position="9"/>
        <end position="105"/>
    </location>
</feature>
<protein>
    <recommendedName>
        <fullName evidence="4">tRNA pseudouridine synthase A</fullName>
        <ecNumber evidence="4">5.4.99.12</ecNumber>
    </recommendedName>
    <alternativeName>
        <fullName evidence="4">tRNA pseudouridine(38-40) synthase</fullName>
    </alternativeName>
    <alternativeName>
        <fullName evidence="4">tRNA pseudouridylate synthase I</fullName>
    </alternativeName>
    <alternativeName>
        <fullName evidence="4">tRNA-uridine isomerase I</fullName>
    </alternativeName>
</protein>
<feature type="active site" description="Nucleophile" evidence="4 5">
    <location>
        <position position="53"/>
    </location>
</feature>
<comment type="caution">
    <text evidence="9">The sequence shown here is derived from an EMBL/GenBank/DDBJ whole genome shotgun (WGS) entry which is preliminary data.</text>
</comment>
<feature type="binding site" evidence="4 6">
    <location>
        <position position="111"/>
    </location>
    <ligand>
        <name>substrate</name>
    </ligand>
</feature>
<evidence type="ECO:0000313" key="9">
    <source>
        <dbReference type="EMBL" id="GIO28746.1"/>
    </source>
</evidence>
<keyword evidence="2 4" id="KW-0819">tRNA processing</keyword>
<comment type="caution">
    <text evidence="4">Lacks conserved residue(s) required for the propagation of feature annotation.</text>
</comment>
<dbReference type="SUPFAM" id="SSF55120">
    <property type="entry name" value="Pseudouridine synthase"/>
    <property type="match status" value="1"/>
</dbReference>